<evidence type="ECO:0000313" key="13">
    <source>
        <dbReference type="EMBL" id="PFG57169.1"/>
    </source>
</evidence>
<evidence type="ECO:0000259" key="10">
    <source>
        <dbReference type="Pfam" id="PF01179"/>
    </source>
</evidence>
<dbReference type="RefSeq" id="WP_245914289.1">
    <property type="nucleotide sequence ID" value="NZ_JBIAKZ010000010.1"/>
</dbReference>
<dbReference type="PANTHER" id="PTHR10638">
    <property type="entry name" value="COPPER AMINE OXIDASE"/>
    <property type="match status" value="1"/>
</dbReference>
<feature type="region of interest" description="Disordered" evidence="9">
    <location>
        <begin position="1"/>
        <end position="23"/>
    </location>
</feature>
<dbReference type="PROSITE" id="PS01165">
    <property type="entry name" value="COPPER_AMINE_OXID_2"/>
    <property type="match status" value="1"/>
</dbReference>
<evidence type="ECO:0000256" key="2">
    <source>
        <dbReference type="ARBA" id="ARBA00022723"/>
    </source>
</evidence>
<dbReference type="EC" id="1.4.3.-" evidence="8"/>
<feature type="domain" description="Copper amine oxidase catalytic" evidence="10">
    <location>
        <begin position="254"/>
        <end position="653"/>
    </location>
</feature>
<keyword evidence="5 8" id="KW-0186">Copper</keyword>
<reference evidence="13 14" key="1">
    <citation type="submission" date="2017-10" db="EMBL/GenBank/DDBJ databases">
        <title>Sequencing the genomes of 1000 actinobacteria strains.</title>
        <authorList>
            <person name="Klenk H.-P."/>
        </authorList>
    </citation>
    <scope>NUCLEOTIDE SEQUENCE [LARGE SCALE GENOMIC DNA]</scope>
    <source>
        <strain evidence="13 14">DSM 46092</strain>
    </source>
</reference>
<dbReference type="EMBL" id="PDJK01000001">
    <property type="protein sequence ID" value="PFG57169.1"/>
    <property type="molecule type" value="Genomic_DNA"/>
</dbReference>
<sequence>MTAGENAAQPAPRDETKCCHGQPGETPATVHPLAPLTAEEIAATSAILKGAKGLGSMTRFISVELHEPAKRSVLDGVPAGREAFVVLRDRDSRTTIEAVVSISRGELVSWREVPHAQPGFSRDEFDECDTVLRADPGFQDALRRRGITDLDSVAIDLWAAGHTGPAEDPARRLMRPQIYVRQGKFDNRYAHPVEGLTALVDIDRMEVAELVDHGVVPIPPRHGNYIPELVTGEIGGYPDNVPAFGSTRSDLRPLEITQPDGPSFTIDGNELRWQRWRLNVGYTMREGLVLHQISYDDGGRERPIVYRASMSELYVPYGDPNPSQRVKNAFDIGEGGIGPWLNSLALGCDCLGEIRYLDVVMCDDDGDPVTLPNAICIHEEDDNLVWKHTDGNLGHAETRRQRRLVVSCWATANNYDYGFFWYFYLDGTIEFEVKLTGIVSTGAYEGEDPVCGTVVAPGLYAPNHQHFFNMRLDMSVDGEHNSVYEVDTVAMPGAEQHNAFAAQSKLLARESEAQRLVDPLAGRNWTVVNPSVRHHTGRPVGYQLMPGTNVLPLAQTGSQTSRRAGFAYRHLWVTAYDPAQRYASGEYPNQRPGDDGLAEYAKADRPLVDTDVVVWYTFGTNHVPRPEDWPVMPVSKVGFHLKPVAFFAANPALDLPRPGHHG</sequence>
<protein>
    <recommendedName>
        <fullName evidence="8">Amine oxidase</fullName>
        <ecNumber evidence="8">1.4.3.-</ecNumber>
    </recommendedName>
</protein>
<evidence type="ECO:0000256" key="1">
    <source>
        <dbReference type="ARBA" id="ARBA00007983"/>
    </source>
</evidence>
<keyword evidence="3 6" id="KW-0801">TPQ</keyword>
<dbReference type="GO" id="GO:0005507">
    <property type="term" value="F:copper ion binding"/>
    <property type="evidence" value="ECO:0007669"/>
    <property type="project" value="InterPro"/>
</dbReference>
<dbReference type="Gene3D" id="2.70.98.20">
    <property type="entry name" value="Copper amine oxidase, catalytic domain"/>
    <property type="match status" value="1"/>
</dbReference>
<keyword evidence="2 8" id="KW-0479">Metal-binding</keyword>
<evidence type="ECO:0000256" key="9">
    <source>
        <dbReference type="SAM" id="MobiDB-lite"/>
    </source>
</evidence>
<comment type="cofactor">
    <cofactor evidence="8">
        <name>Cu cation</name>
        <dbReference type="ChEBI" id="CHEBI:23378"/>
    </cofactor>
    <text evidence="8">Contains 1 topaquinone per subunit.</text>
</comment>
<dbReference type="Pfam" id="PF01179">
    <property type="entry name" value="Cu_amine_oxid"/>
    <property type="match status" value="1"/>
</dbReference>
<dbReference type="Gene3D" id="3.10.450.40">
    <property type="match status" value="2"/>
</dbReference>
<dbReference type="Proteomes" id="UP000243542">
    <property type="component" value="Unassembled WGS sequence"/>
</dbReference>
<dbReference type="GO" id="GO:0008131">
    <property type="term" value="F:primary methylamine oxidase activity"/>
    <property type="evidence" value="ECO:0007669"/>
    <property type="project" value="InterPro"/>
</dbReference>
<feature type="domain" description="Copper amine oxidase N3-terminal" evidence="11">
    <location>
        <begin position="120"/>
        <end position="218"/>
    </location>
</feature>
<evidence type="ECO:0000256" key="3">
    <source>
        <dbReference type="ARBA" id="ARBA00022772"/>
    </source>
</evidence>
<dbReference type="InterPro" id="IPR015802">
    <property type="entry name" value="Cu_amine_oxidase_N3"/>
</dbReference>
<evidence type="ECO:0000313" key="14">
    <source>
        <dbReference type="Proteomes" id="UP000243542"/>
    </source>
</evidence>
<dbReference type="InterPro" id="IPR015798">
    <property type="entry name" value="Cu_amine_oxidase_C"/>
</dbReference>
<proteinExistence type="inferred from homology"/>
<dbReference type="AlphaFoldDB" id="A0A2A9G3E2"/>
<feature type="modified residue" description="2',4',5'-topaquinone" evidence="7">
    <location>
        <position position="415"/>
    </location>
</feature>
<gene>
    <name evidence="13" type="ORF">ATK36_0733</name>
</gene>
<feature type="active site" description="Proton acceptor" evidence="6">
    <location>
        <position position="331"/>
    </location>
</feature>
<evidence type="ECO:0000259" key="12">
    <source>
        <dbReference type="Pfam" id="PF21994"/>
    </source>
</evidence>
<evidence type="ECO:0000256" key="4">
    <source>
        <dbReference type="ARBA" id="ARBA00023002"/>
    </source>
</evidence>
<dbReference type="InterPro" id="IPR000269">
    <property type="entry name" value="Cu_amine_oxidase"/>
</dbReference>
<feature type="active site" description="Schiff-base intermediate with substrate; via topaquinone" evidence="6">
    <location>
        <position position="415"/>
    </location>
</feature>
<dbReference type="Pfam" id="PF02728">
    <property type="entry name" value="Cu_amine_oxidN3"/>
    <property type="match status" value="1"/>
</dbReference>
<dbReference type="GO" id="GO:0048038">
    <property type="term" value="F:quinone binding"/>
    <property type="evidence" value="ECO:0007669"/>
    <property type="project" value="InterPro"/>
</dbReference>
<dbReference type="NCBIfam" id="NF008559">
    <property type="entry name" value="PRK11504.1"/>
    <property type="match status" value="1"/>
</dbReference>
<comment type="PTM">
    <text evidence="7 8">Topaquinone (TPQ) is generated by copper-dependent autoxidation of a specific tyrosyl residue.</text>
</comment>
<name>A0A2A9G3E2_9PSEU</name>
<dbReference type="InterPro" id="IPR049947">
    <property type="entry name" value="Cu_Am_Ox_Cu-bd"/>
</dbReference>
<dbReference type="InterPro" id="IPR049948">
    <property type="entry name" value="Cu_Am_ox_TPQ-bd"/>
</dbReference>
<dbReference type="SUPFAM" id="SSF54416">
    <property type="entry name" value="Amine oxidase N-terminal region"/>
    <property type="match status" value="2"/>
</dbReference>
<organism evidence="13 14">
    <name type="scientific">Amycolatopsis sulphurea</name>
    <dbReference type="NCBI Taxonomy" id="76022"/>
    <lineage>
        <taxon>Bacteria</taxon>
        <taxon>Bacillati</taxon>
        <taxon>Actinomycetota</taxon>
        <taxon>Actinomycetes</taxon>
        <taxon>Pseudonocardiales</taxon>
        <taxon>Pseudonocardiaceae</taxon>
        <taxon>Amycolatopsis</taxon>
    </lineage>
</organism>
<comment type="similarity">
    <text evidence="1 8">Belongs to the copper/topaquinone oxidase family.</text>
</comment>
<dbReference type="SUPFAM" id="SSF49998">
    <property type="entry name" value="Amine oxidase catalytic domain"/>
    <property type="match status" value="1"/>
</dbReference>
<dbReference type="InterPro" id="IPR054157">
    <property type="entry name" value="AGAO-like_N2"/>
</dbReference>
<dbReference type="InterPro" id="IPR036460">
    <property type="entry name" value="Cu_amine_oxidase_C_sf"/>
</dbReference>
<dbReference type="Pfam" id="PF21994">
    <property type="entry name" value="AGAO-like_N2"/>
    <property type="match status" value="1"/>
</dbReference>
<dbReference type="GO" id="GO:0009308">
    <property type="term" value="P:amine metabolic process"/>
    <property type="evidence" value="ECO:0007669"/>
    <property type="project" value="UniProtKB-UniRule"/>
</dbReference>
<comment type="caution">
    <text evidence="13">The sequence shown here is derived from an EMBL/GenBank/DDBJ whole genome shotgun (WGS) entry which is preliminary data.</text>
</comment>
<evidence type="ECO:0000256" key="6">
    <source>
        <dbReference type="PIRSR" id="PIRSR600269-50"/>
    </source>
</evidence>
<feature type="domain" description="AGAO-like N2" evidence="12">
    <location>
        <begin position="37"/>
        <end position="109"/>
    </location>
</feature>
<evidence type="ECO:0000256" key="7">
    <source>
        <dbReference type="PIRSR" id="PIRSR600269-51"/>
    </source>
</evidence>
<keyword evidence="14" id="KW-1185">Reference proteome</keyword>
<dbReference type="InterPro" id="IPR016182">
    <property type="entry name" value="Cu_amine_oxidase_N-reg"/>
</dbReference>
<evidence type="ECO:0000256" key="8">
    <source>
        <dbReference type="RuleBase" id="RU000672"/>
    </source>
</evidence>
<evidence type="ECO:0000256" key="5">
    <source>
        <dbReference type="ARBA" id="ARBA00023008"/>
    </source>
</evidence>
<evidence type="ECO:0000259" key="11">
    <source>
        <dbReference type="Pfam" id="PF02728"/>
    </source>
</evidence>
<accession>A0A2A9G3E2</accession>
<keyword evidence="4 8" id="KW-0560">Oxidoreductase</keyword>
<dbReference type="PROSITE" id="PS01164">
    <property type="entry name" value="COPPER_AMINE_OXID_1"/>
    <property type="match status" value="1"/>
</dbReference>